<dbReference type="GO" id="GO:0006508">
    <property type="term" value="P:proteolysis"/>
    <property type="evidence" value="ECO:0007669"/>
    <property type="project" value="UniProtKB-KW"/>
</dbReference>
<dbReference type="InterPro" id="IPR001570">
    <property type="entry name" value="Peptidase_M4_C_domain"/>
</dbReference>
<dbReference type="PANTHER" id="PTHR33794">
    <property type="entry name" value="BACILLOLYSIN"/>
    <property type="match status" value="1"/>
</dbReference>
<keyword evidence="2 9" id="KW-0645">Protease</keyword>
<keyword evidence="15" id="KW-1185">Reference proteome</keyword>
<evidence type="ECO:0000313" key="15">
    <source>
        <dbReference type="Proteomes" id="UP000067689"/>
    </source>
</evidence>
<dbReference type="Pfam" id="PF02868">
    <property type="entry name" value="Peptidase_M4_C"/>
    <property type="match status" value="1"/>
</dbReference>
<keyword evidence="3" id="KW-0479">Metal-binding</keyword>
<protein>
    <recommendedName>
        <fullName evidence="9">Neutral metalloproteinase</fullName>
        <ecNumber evidence="9">3.4.24.-</ecNumber>
    </recommendedName>
</protein>
<comment type="similarity">
    <text evidence="1 9">Belongs to the peptidase M4 family.</text>
</comment>
<evidence type="ECO:0000256" key="5">
    <source>
        <dbReference type="ARBA" id="ARBA00022801"/>
    </source>
</evidence>
<feature type="domain" description="FTP" evidence="13">
    <location>
        <begin position="54"/>
        <end position="100"/>
    </location>
</feature>
<keyword evidence="4 9" id="KW-0732">Signal</keyword>
<dbReference type="InterPro" id="IPR011096">
    <property type="entry name" value="FTP_domain"/>
</dbReference>
<evidence type="ECO:0000259" key="12">
    <source>
        <dbReference type="Pfam" id="PF02868"/>
    </source>
</evidence>
<keyword evidence="5 9" id="KW-0378">Hydrolase</keyword>
<dbReference type="GO" id="GO:0046872">
    <property type="term" value="F:metal ion binding"/>
    <property type="evidence" value="ECO:0007669"/>
    <property type="project" value="UniProtKB-UniRule"/>
</dbReference>
<organism evidence="14 15">
    <name type="scientific">Aeromicrobium erythreum</name>
    <dbReference type="NCBI Taxonomy" id="2041"/>
    <lineage>
        <taxon>Bacteria</taxon>
        <taxon>Bacillati</taxon>
        <taxon>Actinomycetota</taxon>
        <taxon>Actinomycetes</taxon>
        <taxon>Propionibacteriales</taxon>
        <taxon>Nocardioidaceae</taxon>
        <taxon>Aeromicrobium</taxon>
    </lineage>
</organism>
<evidence type="ECO:0000256" key="2">
    <source>
        <dbReference type="ARBA" id="ARBA00022670"/>
    </source>
</evidence>
<proteinExistence type="inferred from homology"/>
<evidence type="ECO:0000256" key="7">
    <source>
        <dbReference type="ARBA" id="ARBA00023049"/>
    </source>
</evidence>
<dbReference type="OrthoDB" id="291295at2"/>
<keyword evidence="9" id="KW-0964">Secreted</keyword>
<reference evidence="14 15" key="1">
    <citation type="journal article" date="1991" name="Int. J. Syst. Bacteriol.">
        <title>Description of the erythromycin-producing bacterium Arthrobacter sp. strain NRRL B-3381 as Aeromicrobium erythreum gen. nov., sp. nov.</title>
        <authorList>
            <person name="Miller E.S."/>
            <person name="Woese C.R."/>
            <person name="Brenner S."/>
        </authorList>
    </citation>
    <scope>NUCLEOTIDE SEQUENCE [LARGE SCALE GENOMIC DNA]</scope>
    <source>
        <strain evidence="14 15">AR18</strain>
    </source>
</reference>
<evidence type="ECO:0000256" key="1">
    <source>
        <dbReference type="ARBA" id="ARBA00009388"/>
    </source>
</evidence>
<dbReference type="GO" id="GO:0005576">
    <property type="term" value="C:extracellular region"/>
    <property type="evidence" value="ECO:0007669"/>
    <property type="project" value="UniProtKB-SubCell"/>
</dbReference>
<feature type="region of interest" description="Disordered" evidence="10">
    <location>
        <begin position="375"/>
        <end position="404"/>
    </location>
</feature>
<dbReference type="Pfam" id="PF07504">
    <property type="entry name" value="FTP"/>
    <property type="match status" value="1"/>
</dbReference>
<dbReference type="InterPro" id="IPR050728">
    <property type="entry name" value="Zinc_Metalloprotease_M4"/>
</dbReference>
<dbReference type="SUPFAM" id="SSF55486">
    <property type="entry name" value="Metalloproteases ('zincins'), catalytic domain"/>
    <property type="match status" value="1"/>
</dbReference>
<evidence type="ECO:0000256" key="6">
    <source>
        <dbReference type="ARBA" id="ARBA00022833"/>
    </source>
</evidence>
<dbReference type="InterPro" id="IPR023612">
    <property type="entry name" value="Peptidase_M4"/>
</dbReference>
<feature type="compositionally biased region" description="Polar residues" evidence="10">
    <location>
        <begin position="380"/>
        <end position="404"/>
    </location>
</feature>
<dbReference type="InterPro" id="IPR027268">
    <property type="entry name" value="Peptidase_M4/M1_CTD_sf"/>
</dbReference>
<dbReference type="EC" id="3.4.24.-" evidence="9"/>
<dbReference type="PANTHER" id="PTHR33794:SF1">
    <property type="entry name" value="BACILLOLYSIN"/>
    <property type="match status" value="1"/>
</dbReference>
<evidence type="ECO:0000256" key="9">
    <source>
        <dbReference type="RuleBase" id="RU366073"/>
    </source>
</evidence>
<evidence type="ECO:0000256" key="3">
    <source>
        <dbReference type="ARBA" id="ARBA00022723"/>
    </source>
</evidence>
<evidence type="ECO:0000313" key="14">
    <source>
        <dbReference type="EMBL" id="ALX03204.1"/>
    </source>
</evidence>
<dbReference type="EMBL" id="CP011502">
    <property type="protein sequence ID" value="ALX03204.1"/>
    <property type="molecule type" value="Genomic_DNA"/>
</dbReference>
<dbReference type="STRING" id="2041.AERYTH_00070"/>
<keyword evidence="6 9" id="KW-0862">Zinc</keyword>
<dbReference type="PATRIC" id="fig|2041.4.peg.13"/>
<comment type="function">
    <text evidence="9">Extracellular zinc metalloprotease.</text>
</comment>
<keyword evidence="7 9" id="KW-0482">Metalloprotease</keyword>
<dbReference type="CDD" id="cd09597">
    <property type="entry name" value="M4_TLP"/>
    <property type="match status" value="1"/>
</dbReference>
<feature type="domain" description="Peptidase M4" evidence="11">
    <location>
        <begin position="203"/>
        <end position="320"/>
    </location>
</feature>
<sequence>MTRKMMGCVAALVTATTAAGIVGLGSTSASARGEAPTVAAADSYARQHGAPRADLRLDRTVQVPGGSVAHFQQYLAGKPVIGAEVVVQLDARGKIHGTTGAVTSAPRSVTAAPARTEASAERTAKASLRKAGAPEVDATAAAATDLAWYDAGLFKGAASKGAVTLVHDVEVTPTAVDAVGGRVLVDANDGTPVYTETTQRDATNRRVCDARNQYVTNLDCPSPVRTEGSAASSVSEVNVAYDQLGATSSFYTSRFGYDLSTQIGGGALRATVRACYRDSGGDYGCPMENAFWTGRSMVFGQGFASADDVVSHELTHGVIQNTADLVYSYEPGAINESMADVFGEFEDLDNGTGNDTSSARWLLGEDLPIGAIRDMKTPERGSQPSSYRGQYWQSGSSDNGGVHTNSGVGNKAAYLITDGGTFNGQTITGLGQAKAEQLYWRTLNALTSSSNYAQLGQTLKSSCSALASGGTAGFTSTDCQQVSKVVTATRM</sequence>
<evidence type="ECO:0000256" key="8">
    <source>
        <dbReference type="PIRSR" id="PIRSR623612-1"/>
    </source>
</evidence>
<feature type="active site" evidence="8">
    <location>
        <position position="313"/>
    </location>
</feature>
<comment type="subcellular location">
    <subcellularLocation>
        <location evidence="9">Secreted</location>
    </subcellularLocation>
</comment>
<dbReference type="KEGG" id="aer:AERYTH_00070"/>
<evidence type="ECO:0000256" key="4">
    <source>
        <dbReference type="ARBA" id="ARBA00022729"/>
    </source>
</evidence>
<dbReference type="Gene3D" id="1.10.390.10">
    <property type="entry name" value="Neutral Protease Domain 2"/>
    <property type="match status" value="1"/>
</dbReference>
<dbReference type="RefSeq" id="WP_083516140.1">
    <property type="nucleotide sequence ID" value="NZ_CP011502.1"/>
</dbReference>
<dbReference type="Pfam" id="PF01447">
    <property type="entry name" value="Peptidase_M4"/>
    <property type="match status" value="1"/>
</dbReference>
<dbReference type="Proteomes" id="UP000067689">
    <property type="component" value="Chromosome"/>
</dbReference>
<evidence type="ECO:0000259" key="13">
    <source>
        <dbReference type="Pfam" id="PF07504"/>
    </source>
</evidence>
<dbReference type="PRINTS" id="PR00730">
    <property type="entry name" value="THERMOLYSIN"/>
</dbReference>
<name>A0A0U4B5N2_9ACTN</name>
<accession>A0A0U4B5N2</accession>
<feature type="domain" description="Peptidase M4 C-terminal" evidence="12">
    <location>
        <begin position="323"/>
        <end position="466"/>
    </location>
</feature>
<dbReference type="GO" id="GO:0004222">
    <property type="term" value="F:metalloendopeptidase activity"/>
    <property type="evidence" value="ECO:0007669"/>
    <property type="project" value="UniProtKB-UniRule"/>
</dbReference>
<comment type="cofactor">
    <cofactor evidence="9">
        <name>Zn(2+)</name>
        <dbReference type="ChEBI" id="CHEBI:29105"/>
    </cofactor>
</comment>
<gene>
    <name evidence="14" type="ORF">AERYTH_00070</name>
</gene>
<feature type="signal peptide" evidence="9">
    <location>
        <begin position="1"/>
        <end position="31"/>
    </location>
</feature>
<dbReference type="Gene3D" id="3.10.170.10">
    <property type="match status" value="1"/>
</dbReference>
<dbReference type="InterPro" id="IPR013856">
    <property type="entry name" value="Peptidase_M4_domain"/>
</dbReference>
<evidence type="ECO:0000256" key="10">
    <source>
        <dbReference type="SAM" id="MobiDB-lite"/>
    </source>
</evidence>
<evidence type="ECO:0000259" key="11">
    <source>
        <dbReference type="Pfam" id="PF01447"/>
    </source>
</evidence>
<dbReference type="AlphaFoldDB" id="A0A0U4B5N2"/>
<feature type="active site" description="Proton donor" evidence="8">
    <location>
        <position position="403"/>
    </location>
</feature>
<feature type="chain" id="PRO_5023154789" description="Neutral metalloproteinase" evidence="9">
    <location>
        <begin position="32"/>
        <end position="491"/>
    </location>
</feature>